<name>A0A8J2MJX2_COTCN</name>
<dbReference type="EMBL" id="CAJNRD030001117">
    <property type="protein sequence ID" value="CAG5079644.1"/>
    <property type="molecule type" value="Genomic_DNA"/>
</dbReference>
<evidence type="ECO:0000313" key="2">
    <source>
        <dbReference type="EMBL" id="CAG5079644.1"/>
    </source>
</evidence>
<evidence type="ECO:0000259" key="1">
    <source>
        <dbReference type="Pfam" id="PF10551"/>
    </source>
</evidence>
<evidence type="ECO:0000313" key="3">
    <source>
        <dbReference type="Proteomes" id="UP000786811"/>
    </source>
</evidence>
<comment type="caution">
    <text evidence="2">The sequence shown here is derived from an EMBL/GenBank/DDBJ whole genome shotgun (WGS) entry which is preliminary data.</text>
</comment>
<proteinExistence type="predicted"/>
<reference evidence="2" key="1">
    <citation type="submission" date="2021-04" db="EMBL/GenBank/DDBJ databases">
        <authorList>
            <person name="Chebbi M.A.C M."/>
        </authorList>
    </citation>
    <scope>NUCLEOTIDE SEQUENCE</scope>
</reference>
<organism evidence="2 3">
    <name type="scientific">Cotesia congregata</name>
    <name type="common">Parasitoid wasp</name>
    <name type="synonym">Apanteles congregatus</name>
    <dbReference type="NCBI Taxonomy" id="51543"/>
    <lineage>
        <taxon>Eukaryota</taxon>
        <taxon>Metazoa</taxon>
        <taxon>Ecdysozoa</taxon>
        <taxon>Arthropoda</taxon>
        <taxon>Hexapoda</taxon>
        <taxon>Insecta</taxon>
        <taxon>Pterygota</taxon>
        <taxon>Neoptera</taxon>
        <taxon>Endopterygota</taxon>
        <taxon>Hymenoptera</taxon>
        <taxon>Apocrita</taxon>
        <taxon>Ichneumonoidea</taxon>
        <taxon>Braconidae</taxon>
        <taxon>Microgastrinae</taxon>
        <taxon>Cotesia</taxon>
    </lineage>
</organism>
<dbReference type="AlphaFoldDB" id="A0A8J2MJX2"/>
<dbReference type="InterPro" id="IPR018289">
    <property type="entry name" value="MULE_transposase_dom"/>
</dbReference>
<protein>
    <recommendedName>
        <fullName evidence="1">MULE transposase domain-containing protein</fullName>
    </recommendedName>
</protein>
<dbReference type="Proteomes" id="UP000786811">
    <property type="component" value="Unassembled WGS sequence"/>
</dbReference>
<feature type="non-terminal residue" evidence="2">
    <location>
        <position position="1"/>
    </location>
</feature>
<keyword evidence="3" id="KW-1185">Reference proteome</keyword>
<gene>
    <name evidence="2" type="ORF">HICCMSTLAB_LOCUS3063</name>
</gene>
<dbReference type="OrthoDB" id="90756at2759"/>
<feature type="domain" description="MULE transposase" evidence="1">
    <location>
        <begin position="2"/>
        <end position="66"/>
    </location>
</feature>
<accession>A0A8J2MJX2</accession>
<dbReference type="Pfam" id="PF10551">
    <property type="entry name" value="MULE"/>
    <property type="match status" value="1"/>
</dbReference>
<sequence>AVPIFRAIMSHKGEECYSKVFEFMKQSCRRFKPTVYMSDFEIGMHNAVEAAFPGIKPTHCYFHYVQAIIKKSKEYGIINKTKVIPSSSPEVYIVIKQFIALALLPPSLIIPTFKQLQETVTRDFGNYFEKLFSYFDGYWLKTIKPKEFSVYNIREDRTDNFEEASNHILNQLLQKNPNPNKFLGQQNNEGMCNGYKGYLELHPNGQIC</sequence>